<dbReference type="InterPro" id="IPR005475">
    <property type="entry name" value="Transketolase-like_Pyr-bd"/>
</dbReference>
<dbReference type="EMBL" id="QPMT01000002">
    <property type="protein sequence ID" value="KAF4866024.1"/>
    <property type="molecule type" value="Genomic_DNA"/>
</dbReference>
<dbReference type="InterPro" id="IPR029061">
    <property type="entry name" value="THDP-binding"/>
</dbReference>
<dbReference type="InterPro" id="IPR031717">
    <property type="entry name" value="ODO-1/KGD_C"/>
</dbReference>
<sequence length="1528" mass="169590">MLRSLRCASRCEAVKALAAPQRTSSACVRRHRPSQTKFVPKSQQACFSSGVRALLPVKGRSYATAAEAVDLSAPPSPIDSFLQGGAANYVDEMYLAWKANPKDVHVSWQTYFRNMEDPTVPSTQAFRPPPGLMSSRYTEDTPVISAAGSSDAVNYLKAQNIARAFQEYGHTKAKINPLGDIDNGTIHTHPDLPSSSNLSKYGFTTADLDREIPLGPDLFPHLASTVKTMPLRDIITTCEKLYSGSFGVEYHHISDPAKRDWIRQRVETYPSSAPSPAEKQRILDTLIWATFLERFLATKFPNEKRFGLDGAEGLAPGLAALIDRCADVHGVKDIVIGSCHRGRMNVMSTVYGKDFETLFRQFAGTEKFDVEGGQTGDVKYHFGMEGERTTAGGGVVGVEMLPNPSHLEAVDPVAQGKARAVQEIKGDVDQSKVMFMALHGDAAFSGQGPVYETLNLSGLKGYEVGGTVRLMVNNQIGFTTDSPDSRSTRYCSDLAKYIEAPIFHVNADDPEAVVFLCKLAADWRAEFRSDIVIDVNCYRRFGHNEIDQASFTQPEMYKRIAAQPAVLEKYVEKLVGEGTMQAEVVEEQKRWVWEQLEEKLARSKLPVEDLKTEDKLTSEPSSTSTAVSEATLSTIAEAIASVPEGFNLHRNLQRILAAKKQAFDAGTVDWSTAEALAFGSLVLEGKPVRISGQDVERGTFSQRHSVLHDQTTHAEYTPLNHLQDPQPARYTVVNSPLSEFGVLGFDYGYSLAARESLVVWEAQFGDFANNAQVIIDQFIASGEAKWLLKSGLVMSLPHGYDGQGPEHSSARLGRFLELGSEDPRAWPEDLERAGRECNVRIVYMTTPANLFHALRRQIYSPHKKPLIIFFSKSLLRHPLARSSVQELTGTSTFQPVLSDPEHGNSILPREKISRVILCSGQVYASLHKHREAKGIKNTAITRIEELHPFPWAEVKENLDSYPNAQTIVWCQEEPYNGGAWQYMRDRLETAASESENHKLSRIVCTQVLSRGIGSSPEFCSEVMELVTTIHQTSQDVCSRMEALGQRQPTDKTQERMESLRNMKKCIRSSARIATTASSLSFTTENTNSVAEASEFHDFLTQPNPDTIAWITTTSKLDLVAIDHAPSLHSQPVTLLSAHDLSDSDDDIEREIATLHLKRGRQAFDGDDLSTAERLLRKGLDRLKASKSHKQHVEMYREGLSDLATLYRQQGKWRETKEIINERLSLLSRTATADSTEVLKEKLTLAEVLLQLDDLVEARLHARACIKAYHKLGLEGREDLERSLNMMIRICARQHDTDGEEEYQLVLSSLLMSEDASIVLNPPQDEVEVTAASGMRILPKVEITKPASLDIPNEYGAAETMTRKDSLSSCVSETELMPQRSSAIHLVAPYVDQSPSDLCSKTESIDERALAGGHEYHTGWYWPFLGEYDEADEAETALESTCRESEENNDFTRVLTPHYKACSVELDSGTTSFELVLWDSPGPINDRLLPDIVQNISEAIGCIVLCFAVDEPELVSDIDTVVSSLPDTS</sequence>
<dbReference type="Gene3D" id="3.40.50.12470">
    <property type="match status" value="1"/>
</dbReference>
<dbReference type="EC" id="1.2.4.2" evidence="3"/>
<dbReference type="InterPro" id="IPR001017">
    <property type="entry name" value="DH_E1"/>
</dbReference>
<dbReference type="Gene3D" id="3.40.50.11610">
    <property type="entry name" value="Multifunctional 2-oxoglutarate metabolism enzyme, C-terminal domain"/>
    <property type="match status" value="1"/>
</dbReference>
<dbReference type="Gene3D" id="3.40.50.970">
    <property type="match status" value="1"/>
</dbReference>
<evidence type="ECO:0000256" key="3">
    <source>
        <dbReference type="ARBA" id="ARBA00012280"/>
    </source>
</evidence>
<dbReference type="GO" id="GO:0005739">
    <property type="term" value="C:mitochondrion"/>
    <property type="evidence" value="ECO:0007669"/>
    <property type="project" value="TreeGrafter"/>
</dbReference>
<dbReference type="Gene3D" id="1.10.287.1150">
    <property type="entry name" value="TPP helical domain"/>
    <property type="match status" value="1"/>
</dbReference>
<dbReference type="Pfam" id="PF02779">
    <property type="entry name" value="Transket_pyr"/>
    <property type="match status" value="1"/>
</dbReference>
<dbReference type="Gene3D" id="1.25.40.10">
    <property type="entry name" value="Tetratricopeptide repeat domain"/>
    <property type="match status" value="1"/>
</dbReference>
<accession>A0A9P5F3K0</accession>
<dbReference type="Pfam" id="PF00676">
    <property type="entry name" value="E1_dh"/>
    <property type="match status" value="1"/>
</dbReference>
<organism evidence="10 11">
    <name type="scientific">Colletotrichum siamense</name>
    <name type="common">Anthracnose fungus</name>
    <dbReference type="NCBI Taxonomy" id="690259"/>
    <lineage>
        <taxon>Eukaryota</taxon>
        <taxon>Fungi</taxon>
        <taxon>Dikarya</taxon>
        <taxon>Ascomycota</taxon>
        <taxon>Pezizomycotina</taxon>
        <taxon>Sordariomycetes</taxon>
        <taxon>Hypocreomycetidae</taxon>
        <taxon>Glomerellales</taxon>
        <taxon>Glomerellaceae</taxon>
        <taxon>Colletotrichum</taxon>
        <taxon>Colletotrichum gloeosporioides species complex</taxon>
    </lineage>
</organism>
<evidence type="ECO:0000256" key="1">
    <source>
        <dbReference type="ARBA" id="ARBA00001964"/>
    </source>
</evidence>
<dbReference type="InterPro" id="IPR011603">
    <property type="entry name" value="2oxoglutarate_DH_E1"/>
</dbReference>
<dbReference type="NCBIfam" id="NF006914">
    <property type="entry name" value="PRK09404.1"/>
    <property type="match status" value="1"/>
</dbReference>
<evidence type="ECO:0000259" key="9">
    <source>
        <dbReference type="SMART" id="SM00861"/>
    </source>
</evidence>
<dbReference type="InterPro" id="IPR011990">
    <property type="entry name" value="TPR-like_helical_dom_sf"/>
</dbReference>
<evidence type="ECO:0000313" key="10">
    <source>
        <dbReference type="EMBL" id="KAF4866024.1"/>
    </source>
</evidence>
<dbReference type="CDD" id="cd02016">
    <property type="entry name" value="TPP_E1_OGDC_like"/>
    <property type="match status" value="1"/>
</dbReference>
<dbReference type="Pfam" id="PF16078">
    <property type="entry name" value="2-oxogl_dehyd_N"/>
    <property type="match status" value="1"/>
</dbReference>
<keyword evidence="4" id="KW-0560">Oxidoreductase</keyword>
<dbReference type="InterPro" id="IPR042179">
    <property type="entry name" value="KGD_C_sf"/>
</dbReference>
<dbReference type="NCBIfam" id="NF008907">
    <property type="entry name" value="PRK12270.1"/>
    <property type="match status" value="1"/>
</dbReference>
<dbReference type="NCBIfam" id="TIGR00239">
    <property type="entry name" value="2oxo_dh_E1"/>
    <property type="match status" value="1"/>
</dbReference>
<keyword evidence="11" id="KW-1185">Reference proteome</keyword>
<comment type="caution">
    <text evidence="10">The sequence shown here is derived from an EMBL/GenBank/DDBJ whole genome shotgun (WGS) entry which is preliminary data.</text>
</comment>
<evidence type="ECO:0000256" key="5">
    <source>
        <dbReference type="ARBA" id="ARBA00023052"/>
    </source>
</evidence>
<dbReference type="GO" id="GO:0004591">
    <property type="term" value="F:oxoglutarate dehydrogenase (succinyl-transferring) activity"/>
    <property type="evidence" value="ECO:0007669"/>
    <property type="project" value="UniProtKB-EC"/>
</dbReference>
<dbReference type="SUPFAM" id="SSF48452">
    <property type="entry name" value="TPR-like"/>
    <property type="match status" value="1"/>
</dbReference>
<dbReference type="InterPro" id="IPR032106">
    <property type="entry name" value="2-oxogl_dehyd_N"/>
</dbReference>
<protein>
    <recommendedName>
        <fullName evidence="7">2-oxoglutarate dehydrogenase, mitochondrial</fullName>
        <ecNumber evidence="3">1.2.4.2</ecNumber>
    </recommendedName>
    <alternativeName>
        <fullName evidence="8">2-oxoglutarate dehydrogenase complex component E1</fullName>
    </alternativeName>
</protein>
<gene>
    <name evidence="10" type="ORF">CGCSCA2_v000991</name>
</gene>
<dbReference type="SMART" id="SM00861">
    <property type="entry name" value="Transket_pyr"/>
    <property type="match status" value="1"/>
</dbReference>
<evidence type="ECO:0000313" key="11">
    <source>
        <dbReference type="Proteomes" id="UP000711996"/>
    </source>
</evidence>
<proteinExistence type="inferred from homology"/>
<dbReference type="OrthoDB" id="413077at2759"/>
<dbReference type="GO" id="GO:0030976">
    <property type="term" value="F:thiamine pyrophosphate binding"/>
    <property type="evidence" value="ECO:0007669"/>
    <property type="project" value="InterPro"/>
</dbReference>
<evidence type="ECO:0000256" key="6">
    <source>
        <dbReference type="ARBA" id="ARBA00037426"/>
    </source>
</evidence>
<comment type="function">
    <text evidence="6">The 2-oxoglutarate dehydrogenase complex catalyzes the overall conversion of 2-oxoglutarate to succinyl-CoA and CO(2). It contains multiple copies of three enzymatic components: 2-oxoglutarate dehydrogenase (E1), dihydrolipoamide succinyltransferase (E2) and lipoamide dehydrogenase (E3).</text>
</comment>
<evidence type="ECO:0000256" key="7">
    <source>
        <dbReference type="ARBA" id="ARBA00040267"/>
    </source>
</evidence>
<reference evidence="10" key="1">
    <citation type="submission" date="2019-06" db="EMBL/GenBank/DDBJ databases">
        <authorList>
            <person name="Gan P."/>
            <person name="Shirasu K."/>
        </authorList>
    </citation>
    <scope>NUCLEOTIDE SEQUENCE [LARGE SCALE GENOMIC DNA]</scope>
    <source>
        <strain evidence="10">CAD2</strain>
    </source>
</reference>
<dbReference type="GO" id="GO:0006099">
    <property type="term" value="P:tricarboxylic acid cycle"/>
    <property type="evidence" value="ECO:0007669"/>
    <property type="project" value="TreeGrafter"/>
</dbReference>
<dbReference type="Proteomes" id="UP000711996">
    <property type="component" value="Unassembled WGS sequence"/>
</dbReference>
<dbReference type="GO" id="GO:0045252">
    <property type="term" value="C:oxoglutarate dehydrogenase complex"/>
    <property type="evidence" value="ECO:0007669"/>
    <property type="project" value="TreeGrafter"/>
</dbReference>
<keyword evidence="5" id="KW-0786">Thiamine pyrophosphate</keyword>
<dbReference type="SUPFAM" id="SSF52518">
    <property type="entry name" value="Thiamin diphosphate-binding fold (THDP-binding)"/>
    <property type="match status" value="2"/>
</dbReference>
<dbReference type="Pfam" id="PF16870">
    <property type="entry name" value="OxoGdeHyase_C"/>
    <property type="match status" value="1"/>
</dbReference>
<comment type="similarity">
    <text evidence="2">Belongs to the alpha-ketoglutarate dehydrogenase family.</text>
</comment>
<comment type="cofactor">
    <cofactor evidence="1">
        <name>thiamine diphosphate</name>
        <dbReference type="ChEBI" id="CHEBI:58937"/>
    </cofactor>
</comment>
<dbReference type="FunFam" id="3.40.50.12470:FF:000003">
    <property type="entry name" value="2-oxoglutarate dehydrogenase E1 component"/>
    <property type="match status" value="1"/>
</dbReference>
<name>A0A9P5F3K0_COLSI</name>
<feature type="domain" description="Transketolase-like pyrimidine-binding" evidence="9">
    <location>
        <begin position="668"/>
        <end position="877"/>
    </location>
</feature>
<dbReference type="PANTHER" id="PTHR23152:SF4">
    <property type="entry name" value="2-OXOADIPATE DEHYDROGENASE COMPLEX COMPONENT E1"/>
    <property type="match status" value="1"/>
</dbReference>
<evidence type="ECO:0000256" key="8">
    <source>
        <dbReference type="ARBA" id="ARBA00042984"/>
    </source>
</evidence>
<evidence type="ECO:0000256" key="4">
    <source>
        <dbReference type="ARBA" id="ARBA00023002"/>
    </source>
</evidence>
<evidence type="ECO:0000256" key="2">
    <source>
        <dbReference type="ARBA" id="ARBA00006936"/>
    </source>
</evidence>
<dbReference type="PANTHER" id="PTHR23152">
    <property type="entry name" value="2-OXOGLUTARATE DEHYDROGENASE"/>
    <property type="match status" value="1"/>
</dbReference>